<sequence length="44" mass="5129">MVRERQTEVFERGMQEVDREDGVLADDEVLPALDAYERFVVSDL</sequence>
<comment type="caution">
    <text evidence="1">The sequence shown here is derived from an EMBL/GenBank/DDBJ whole genome shotgun (WGS) entry which is preliminary data.</text>
</comment>
<accession>A0ACC3YK18</accession>
<name>A0ACC3YK18_COLTU</name>
<protein>
    <submittedName>
        <fullName evidence="1">Uncharacterized protein</fullName>
    </submittedName>
</protein>
<evidence type="ECO:0000313" key="1">
    <source>
        <dbReference type="EMBL" id="KAL0932253.1"/>
    </source>
</evidence>
<reference evidence="1 2" key="1">
    <citation type="journal article" date="2020" name="Phytopathology">
        <title>Genome Sequence Resources of Colletotrichum truncatum, C. plurivorum, C. musicola, and C. sojae: Four Species Pathogenic to Soybean (Glycine max).</title>
        <authorList>
            <person name="Rogerio F."/>
            <person name="Boufleur T.R."/>
            <person name="Ciampi-Guillardi M."/>
            <person name="Sukno S.A."/>
            <person name="Thon M.R."/>
            <person name="Massola Junior N.S."/>
            <person name="Baroncelli R."/>
        </authorList>
    </citation>
    <scope>NUCLEOTIDE SEQUENCE [LARGE SCALE GENOMIC DNA]</scope>
    <source>
        <strain evidence="1 2">CMES1059</strain>
    </source>
</reference>
<organism evidence="1 2">
    <name type="scientific">Colletotrichum truncatum</name>
    <name type="common">Anthracnose fungus</name>
    <name type="synonym">Colletotrichum capsici</name>
    <dbReference type="NCBI Taxonomy" id="5467"/>
    <lineage>
        <taxon>Eukaryota</taxon>
        <taxon>Fungi</taxon>
        <taxon>Dikarya</taxon>
        <taxon>Ascomycota</taxon>
        <taxon>Pezizomycotina</taxon>
        <taxon>Sordariomycetes</taxon>
        <taxon>Hypocreomycetidae</taxon>
        <taxon>Glomerellales</taxon>
        <taxon>Glomerellaceae</taxon>
        <taxon>Colletotrichum</taxon>
        <taxon>Colletotrichum truncatum species complex</taxon>
    </lineage>
</organism>
<dbReference type="EMBL" id="VUJX02000009">
    <property type="protein sequence ID" value="KAL0932253.1"/>
    <property type="molecule type" value="Genomic_DNA"/>
</dbReference>
<evidence type="ECO:0000313" key="2">
    <source>
        <dbReference type="Proteomes" id="UP000805649"/>
    </source>
</evidence>
<keyword evidence="2" id="KW-1185">Reference proteome</keyword>
<dbReference type="Proteomes" id="UP000805649">
    <property type="component" value="Unassembled WGS sequence"/>
</dbReference>
<gene>
    <name evidence="1" type="ORF">CTRU02_213206</name>
</gene>
<proteinExistence type="predicted"/>